<dbReference type="InterPro" id="IPR007259">
    <property type="entry name" value="GCP"/>
</dbReference>
<dbReference type="EMBL" id="QWIQ01000177">
    <property type="protein sequence ID" value="RMZ01709.1"/>
    <property type="molecule type" value="Genomic_DNA"/>
</dbReference>
<gene>
    <name evidence="10" type="ORF">D0862_06260</name>
</gene>
<keyword evidence="2 5" id="KW-0963">Cytoplasm</keyword>
<dbReference type="InterPro" id="IPR059169">
    <property type="entry name" value="GCP5_N_ext"/>
</dbReference>
<dbReference type="Gene3D" id="1.20.120.1900">
    <property type="entry name" value="Gamma-tubulin complex, C-terminal domain"/>
    <property type="match status" value="1"/>
</dbReference>
<evidence type="ECO:0000313" key="11">
    <source>
        <dbReference type="Proteomes" id="UP000281468"/>
    </source>
</evidence>
<dbReference type="GO" id="GO:0051011">
    <property type="term" value="F:microtubule minus-end binding"/>
    <property type="evidence" value="ECO:0007669"/>
    <property type="project" value="TreeGrafter"/>
</dbReference>
<dbReference type="Pfam" id="PF14609">
    <property type="entry name" value="GCP5-Mod21_N"/>
    <property type="match status" value="1"/>
</dbReference>
<feature type="domain" description="Gamma tubulin complex component protein N-terminal" evidence="9">
    <location>
        <begin position="225"/>
        <end position="490"/>
    </location>
</feature>
<accession>A0A3M7GL81</accession>
<name>A0A3M7GL81_HORWE</name>
<dbReference type="PANTHER" id="PTHR19302:SF33">
    <property type="entry name" value="GAMMA-TUBULIN COMPLEX COMPONENT 5"/>
    <property type="match status" value="1"/>
</dbReference>
<keyword evidence="3 5" id="KW-0493">Microtubule</keyword>
<evidence type="ECO:0000313" key="10">
    <source>
        <dbReference type="EMBL" id="RMZ01709.1"/>
    </source>
</evidence>
<proteinExistence type="inferred from homology"/>
<dbReference type="Proteomes" id="UP000281468">
    <property type="component" value="Unassembled WGS sequence"/>
</dbReference>
<sequence length="859" mass="95715">MRQCVEKMAHTARNAELVENLITSFGLPKSSPKFRATKEKTLRGWKDHHFARTNQFAVQDRYDGLAEKFTVRNREDLSDALQTRLKELPTQSKWLPEILALLLELSDRPLENTNIEDLDALSKPADLPSELSWNDIIAEDPLDEDGVWDDIERGYHSSGDDATVDGDDEPTTSTVATSVDEEDSEVLARLHLVTPDENALNEVRDSLPSKGSTGKQPMSELVLVRGTLMMLRGLETEVYRLNEKNGDIKVNLDVSLSPAAQGTLQRVCMQVAHIGSRLNLLRKWTQRVQETPFVQSVQSAVESHLSAFSHHLNGLEQRFVTPKQNTVVSIIDVRAQAEKLTRPLRYLADVIEHTESIRPNVRNSHFELLDALFNASCSTQMSGDKDDFKAIVAVFLAGLKTYLRPIAVWVTTGTVPPASEGEFFVSDSNANCELGQVWHERWSLRTSVDGGPLMPRFLRPFSARIFAQGKAKAFLKLLDSRSKDFATESTHTGFSNFLQTLDAGIKSNDLLPVDQLFEDSFTSWLEDSGSDGAGTLRAKLLNTGVLYKTFNSQQYAFFGKDGTLFQQFAENVFERMWRRPESWQDSFMLTEYAQSTLGTRDEIEDRSLSIHITGSENRTKQVARPMVQHLGDLHLRMAMPWPVLNVTRSSNLPTHSAIFALLLQTLYAATLLHTHVSTLPPSSDKSSTLPQPNRTAFLLNWKLTCFVNALHHHITSSAAHLHGAMMTEMQAADGIDSMAAIWSEYERRLETALLLAPNLSPIKEAIVGILEMCEQFAGQWRRLFPGLAASINLRGTGKPATQSDDDSKGRADDRGDATELLKQFDRSLSFVKAGLRGLSCAGGDAALEAFAETLEANTE</sequence>
<dbReference type="GO" id="GO:0051225">
    <property type="term" value="P:spindle assembly"/>
    <property type="evidence" value="ECO:0007669"/>
    <property type="project" value="TreeGrafter"/>
</dbReference>
<evidence type="ECO:0000259" key="8">
    <source>
        <dbReference type="Pfam" id="PF14609"/>
    </source>
</evidence>
<dbReference type="GO" id="GO:0000922">
    <property type="term" value="C:spindle pole"/>
    <property type="evidence" value="ECO:0007669"/>
    <property type="project" value="InterPro"/>
</dbReference>
<dbReference type="Pfam" id="PF04130">
    <property type="entry name" value="GCP_C_terminal"/>
    <property type="match status" value="1"/>
</dbReference>
<evidence type="ECO:0000259" key="7">
    <source>
        <dbReference type="Pfam" id="PF04130"/>
    </source>
</evidence>
<organism evidence="10 11">
    <name type="scientific">Hortaea werneckii</name>
    <name type="common">Black yeast</name>
    <name type="synonym">Cladosporium werneckii</name>
    <dbReference type="NCBI Taxonomy" id="91943"/>
    <lineage>
        <taxon>Eukaryota</taxon>
        <taxon>Fungi</taxon>
        <taxon>Dikarya</taxon>
        <taxon>Ascomycota</taxon>
        <taxon>Pezizomycotina</taxon>
        <taxon>Dothideomycetes</taxon>
        <taxon>Dothideomycetidae</taxon>
        <taxon>Mycosphaerellales</taxon>
        <taxon>Teratosphaeriaceae</taxon>
        <taxon>Hortaea</taxon>
    </lineage>
</organism>
<evidence type="ECO:0000256" key="4">
    <source>
        <dbReference type="ARBA" id="ARBA00023212"/>
    </source>
</evidence>
<dbReference type="GO" id="GO:0005874">
    <property type="term" value="C:microtubule"/>
    <property type="evidence" value="ECO:0007669"/>
    <property type="project" value="UniProtKB-KW"/>
</dbReference>
<dbReference type="InterPro" id="IPR032797">
    <property type="entry name" value="Mod21_N"/>
</dbReference>
<dbReference type="GO" id="GO:0000930">
    <property type="term" value="C:gamma-tubulin complex"/>
    <property type="evidence" value="ECO:0007669"/>
    <property type="project" value="TreeGrafter"/>
</dbReference>
<protein>
    <recommendedName>
        <fullName evidence="5">Spindle pole body component</fullName>
    </recommendedName>
</protein>
<evidence type="ECO:0000256" key="2">
    <source>
        <dbReference type="ARBA" id="ARBA00022490"/>
    </source>
</evidence>
<evidence type="ECO:0000256" key="1">
    <source>
        <dbReference type="ARBA" id="ARBA00010337"/>
    </source>
</evidence>
<feature type="domain" description="Gamma tubulin complex component C-terminal" evidence="7">
    <location>
        <begin position="548"/>
        <end position="851"/>
    </location>
</feature>
<dbReference type="CDD" id="cd22572">
    <property type="entry name" value="GCP5_NTD"/>
    <property type="match status" value="1"/>
</dbReference>
<dbReference type="Pfam" id="PF17681">
    <property type="entry name" value="GCP_N_terminal"/>
    <property type="match status" value="1"/>
</dbReference>
<dbReference type="GO" id="GO:0005816">
    <property type="term" value="C:spindle pole body"/>
    <property type="evidence" value="ECO:0007669"/>
    <property type="project" value="UniProtKB-ARBA"/>
</dbReference>
<dbReference type="AlphaFoldDB" id="A0A3M7GL81"/>
<evidence type="ECO:0000256" key="5">
    <source>
        <dbReference type="RuleBase" id="RU363050"/>
    </source>
</evidence>
<dbReference type="PANTHER" id="PTHR19302">
    <property type="entry name" value="GAMMA TUBULIN COMPLEX PROTEIN"/>
    <property type="match status" value="1"/>
</dbReference>
<dbReference type="GO" id="GO:0007020">
    <property type="term" value="P:microtubule nucleation"/>
    <property type="evidence" value="ECO:0007669"/>
    <property type="project" value="InterPro"/>
</dbReference>
<keyword evidence="4 5" id="KW-0206">Cytoskeleton</keyword>
<evidence type="ECO:0000259" key="9">
    <source>
        <dbReference type="Pfam" id="PF17681"/>
    </source>
</evidence>
<dbReference type="InterPro" id="IPR042241">
    <property type="entry name" value="GCP_C_sf"/>
</dbReference>
<feature type="domain" description="Gamma-Tubulin ring complex non-core subunit mod21 N-terminal" evidence="8">
    <location>
        <begin position="71"/>
        <end position="159"/>
    </location>
</feature>
<dbReference type="GO" id="GO:0051321">
    <property type="term" value="P:meiotic cell cycle"/>
    <property type="evidence" value="ECO:0007669"/>
    <property type="project" value="TreeGrafter"/>
</dbReference>
<reference evidence="10 11" key="1">
    <citation type="journal article" date="2018" name="BMC Genomics">
        <title>Genomic evidence for intraspecific hybridization in a clonal and extremely halotolerant yeast.</title>
        <authorList>
            <person name="Gostincar C."/>
            <person name="Stajich J.E."/>
            <person name="Zupancic J."/>
            <person name="Zalar P."/>
            <person name="Gunde-Cimerman N."/>
        </authorList>
    </citation>
    <scope>NUCLEOTIDE SEQUENCE [LARGE SCALE GENOMIC DNA]</scope>
    <source>
        <strain evidence="10 11">EXF-171</strain>
    </source>
</reference>
<evidence type="ECO:0000256" key="6">
    <source>
        <dbReference type="SAM" id="MobiDB-lite"/>
    </source>
</evidence>
<dbReference type="GO" id="GO:0043015">
    <property type="term" value="F:gamma-tubulin binding"/>
    <property type="evidence" value="ECO:0007669"/>
    <property type="project" value="InterPro"/>
</dbReference>
<dbReference type="InterPro" id="IPR040457">
    <property type="entry name" value="GCP_C"/>
</dbReference>
<dbReference type="GO" id="GO:0031122">
    <property type="term" value="P:cytoplasmic microtubule organization"/>
    <property type="evidence" value="ECO:0007669"/>
    <property type="project" value="TreeGrafter"/>
</dbReference>
<comment type="caution">
    <text evidence="10">The sequence shown here is derived from an EMBL/GenBank/DDBJ whole genome shotgun (WGS) entry which is preliminary data.</text>
</comment>
<feature type="region of interest" description="Disordered" evidence="6">
    <location>
        <begin position="152"/>
        <end position="174"/>
    </location>
</feature>
<dbReference type="GO" id="GO:0000278">
    <property type="term" value="P:mitotic cell cycle"/>
    <property type="evidence" value="ECO:0007669"/>
    <property type="project" value="TreeGrafter"/>
</dbReference>
<comment type="subcellular location">
    <subcellularLocation>
        <location evidence="5">Cytoplasm</location>
        <location evidence="5">Cytoskeleton</location>
        <location evidence="5">Microtubule organizing center</location>
    </subcellularLocation>
</comment>
<comment type="similarity">
    <text evidence="1 5">Belongs to the TUBGCP family.</text>
</comment>
<dbReference type="InterPro" id="IPR041470">
    <property type="entry name" value="GCP_N"/>
</dbReference>
<evidence type="ECO:0000256" key="3">
    <source>
        <dbReference type="ARBA" id="ARBA00022701"/>
    </source>
</evidence>